<dbReference type="Pfam" id="PF00528">
    <property type="entry name" value="BPD_transp_1"/>
    <property type="match status" value="1"/>
</dbReference>
<comment type="caution">
    <text evidence="9">The sequence shown here is derived from an EMBL/GenBank/DDBJ whole genome shotgun (WGS) entry which is preliminary data.</text>
</comment>
<gene>
    <name evidence="9" type="ORF">J2736_000297</name>
</gene>
<reference evidence="9 10" key="1">
    <citation type="submission" date="2023-07" db="EMBL/GenBank/DDBJ databases">
        <title>Sorghum-associated microbial communities from plants grown in Nebraska, USA.</title>
        <authorList>
            <person name="Schachtman D."/>
        </authorList>
    </citation>
    <scope>NUCLEOTIDE SEQUENCE [LARGE SCALE GENOMIC DNA]</scope>
    <source>
        <strain evidence="9 10">CC258</strain>
    </source>
</reference>
<sequence>MATLVQQFRRMTWSELVLLIILLLTAAFLSLPIVFIVNHAFKPFSELFAFPPTFIVKQPTLSNFYELFQRTSTGAVPFTRYLFNSIIVVIFTLVAVIVSSCMAAYVLSKHKFMFKAIIMGVIMLALMYAPETVAIPRYLMISWLNINNTYLGHILPFVASPVAVFLMKQFIDQIPNELLEAAKIDGASELRIFFKMVVPLSFPAVATISIITIQGVWGDTQASTLFMQDETMKTLPYYITTLTTAAAGGNTIAGQGMAAAAGLLMFLPNLFVFLAFQKRIMETMLHSGVK</sequence>
<evidence type="ECO:0000259" key="8">
    <source>
        <dbReference type="PROSITE" id="PS50928"/>
    </source>
</evidence>
<evidence type="ECO:0000256" key="6">
    <source>
        <dbReference type="ARBA" id="ARBA00023136"/>
    </source>
</evidence>
<keyword evidence="5 7" id="KW-1133">Transmembrane helix</keyword>
<keyword evidence="4 7" id="KW-0812">Transmembrane</keyword>
<keyword evidence="6 7" id="KW-0472">Membrane</keyword>
<dbReference type="InterPro" id="IPR035906">
    <property type="entry name" value="MetI-like_sf"/>
</dbReference>
<proteinExistence type="inferred from homology"/>
<evidence type="ECO:0000256" key="2">
    <source>
        <dbReference type="ARBA" id="ARBA00022448"/>
    </source>
</evidence>
<evidence type="ECO:0000256" key="4">
    <source>
        <dbReference type="ARBA" id="ARBA00022692"/>
    </source>
</evidence>
<comment type="subcellular location">
    <subcellularLocation>
        <location evidence="1 7">Cell membrane</location>
        <topology evidence="1 7">Multi-pass membrane protein</topology>
    </subcellularLocation>
</comment>
<feature type="domain" description="ABC transmembrane type-1" evidence="8">
    <location>
        <begin position="82"/>
        <end position="276"/>
    </location>
</feature>
<comment type="similarity">
    <text evidence="7">Belongs to the binding-protein-dependent transport system permease family.</text>
</comment>
<evidence type="ECO:0000313" key="10">
    <source>
        <dbReference type="Proteomes" id="UP001267290"/>
    </source>
</evidence>
<dbReference type="CDD" id="cd06261">
    <property type="entry name" value="TM_PBP2"/>
    <property type="match status" value="1"/>
</dbReference>
<feature type="transmembrane region" description="Helical" evidence="7">
    <location>
        <begin position="16"/>
        <end position="41"/>
    </location>
</feature>
<dbReference type="SUPFAM" id="SSF161098">
    <property type="entry name" value="MetI-like"/>
    <property type="match status" value="1"/>
</dbReference>
<dbReference type="InterPro" id="IPR000515">
    <property type="entry name" value="MetI-like"/>
</dbReference>
<keyword evidence="2 7" id="KW-0813">Transport</keyword>
<accession>A0ABU1NNQ7</accession>
<evidence type="ECO:0000256" key="5">
    <source>
        <dbReference type="ARBA" id="ARBA00022989"/>
    </source>
</evidence>
<dbReference type="EMBL" id="JAVDSB010000001">
    <property type="protein sequence ID" value="MDR6549114.1"/>
    <property type="molecule type" value="Genomic_DNA"/>
</dbReference>
<evidence type="ECO:0000256" key="7">
    <source>
        <dbReference type="RuleBase" id="RU363032"/>
    </source>
</evidence>
<evidence type="ECO:0000313" key="9">
    <source>
        <dbReference type="EMBL" id="MDR6549114.1"/>
    </source>
</evidence>
<evidence type="ECO:0000256" key="1">
    <source>
        <dbReference type="ARBA" id="ARBA00004651"/>
    </source>
</evidence>
<feature type="transmembrane region" description="Helical" evidence="7">
    <location>
        <begin position="112"/>
        <end position="130"/>
    </location>
</feature>
<feature type="transmembrane region" description="Helical" evidence="7">
    <location>
        <begin position="81"/>
        <end position="105"/>
    </location>
</feature>
<organism evidence="9 10">
    <name type="scientific">Paenibacillus qinlingensis</name>
    <dbReference type="NCBI Taxonomy" id="1837343"/>
    <lineage>
        <taxon>Bacteria</taxon>
        <taxon>Bacillati</taxon>
        <taxon>Bacillota</taxon>
        <taxon>Bacilli</taxon>
        <taxon>Bacillales</taxon>
        <taxon>Paenibacillaceae</taxon>
        <taxon>Paenibacillus</taxon>
    </lineage>
</organism>
<name>A0ABU1NNQ7_9BACL</name>
<dbReference type="PROSITE" id="PS50928">
    <property type="entry name" value="ABC_TM1"/>
    <property type="match status" value="1"/>
</dbReference>
<evidence type="ECO:0000256" key="3">
    <source>
        <dbReference type="ARBA" id="ARBA00022475"/>
    </source>
</evidence>
<feature type="transmembrane region" description="Helical" evidence="7">
    <location>
        <begin position="257"/>
        <end position="276"/>
    </location>
</feature>
<keyword evidence="10" id="KW-1185">Reference proteome</keyword>
<keyword evidence="3" id="KW-1003">Cell membrane</keyword>
<dbReference type="Gene3D" id="1.10.3720.10">
    <property type="entry name" value="MetI-like"/>
    <property type="match status" value="1"/>
</dbReference>
<feature type="transmembrane region" description="Helical" evidence="7">
    <location>
        <begin position="192"/>
        <end position="217"/>
    </location>
</feature>
<dbReference type="PANTHER" id="PTHR43744">
    <property type="entry name" value="ABC TRANSPORTER PERMEASE PROTEIN MG189-RELATED-RELATED"/>
    <property type="match status" value="1"/>
</dbReference>
<protein>
    <submittedName>
        <fullName evidence="9">ABC-type glycerol-3-phosphate transport system permease component</fullName>
    </submittedName>
</protein>
<dbReference type="RefSeq" id="WP_310222828.1">
    <property type="nucleotide sequence ID" value="NZ_JAVDSB010000001.1"/>
</dbReference>
<feature type="transmembrane region" description="Helical" evidence="7">
    <location>
        <begin position="150"/>
        <end position="171"/>
    </location>
</feature>
<dbReference type="Proteomes" id="UP001267290">
    <property type="component" value="Unassembled WGS sequence"/>
</dbReference>
<dbReference type="PANTHER" id="PTHR43744:SF1">
    <property type="entry name" value="BINDING-PROTEIN-DEPENDENT TRANSPORT SYSTEMS INNER MEMBRANE COMPONENT"/>
    <property type="match status" value="1"/>
</dbReference>